<evidence type="ECO:0000313" key="1">
    <source>
        <dbReference type="EMBL" id="GGN66507.1"/>
    </source>
</evidence>
<dbReference type="Proteomes" id="UP000624041">
    <property type="component" value="Unassembled WGS sequence"/>
</dbReference>
<dbReference type="EMBL" id="BMOS01000046">
    <property type="protein sequence ID" value="GGN66507.1"/>
    <property type="molecule type" value="Genomic_DNA"/>
</dbReference>
<reference evidence="1" key="2">
    <citation type="submission" date="2020-09" db="EMBL/GenBank/DDBJ databases">
        <authorList>
            <person name="Sun Q."/>
            <person name="Ohkuma M."/>
        </authorList>
    </citation>
    <scope>NUCLEOTIDE SEQUENCE</scope>
    <source>
        <strain evidence="1">JCM 17251</strain>
    </source>
</reference>
<comment type="caution">
    <text evidence="1">The sequence shown here is derived from an EMBL/GenBank/DDBJ whole genome shotgun (WGS) entry which is preliminary data.</text>
</comment>
<protein>
    <submittedName>
        <fullName evidence="1">Uncharacterized protein</fullName>
    </submittedName>
</protein>
<dbReference type="AlphaFoldDB" id="A0A918D4I3"/>
<keyword evidence="2" id="KW-1185">Reference proteome</keyword>
<reference evidence="1" key="1">
    <citation type="journal article" date="2014" name="Int. J. Syst. Evol. Microbiol.">
        <title>Complete genome sequence of Corynebacterium casei LMG S-19264T (=DSM 44701T), isolated from a smear-ripened cheese.</title>
        <authorList>
            <consortium name="US DOE Joint Genome Institute (JGI-PGF)"/>
            <person name="Walter F."/>
            <person name="Albersmeier A."/>
            <person name="Kalinowski J."/>
            <person name="Ruckert C."/>
        </authorList>
    </citation>
    <scope>NUCLEOTIDE SEQUENCE</scope>
    <source>
        <strain evidence="1">JCM 17251</strain>
    </source>
</reference>
<evidence type="ECO:0000313" key="2">
    <source>
        <dbReference type="Proteomes" id="UP000624041"/>
    </source>
</evidence>
<name>A0A918D4I3_9BACI</name>
<gene>
    <name evidence="1" type="ORF">GCM10007971_36580</name>
</gene>
<proteinExistence type="predicted"/>
<dbReference type="RefSeq" id="WP_188859483.1">
    <property type="nucleotide sequence ID" value="NZ_BMOS01000046.1"/>
</dbReference>
<accession>A0A918D4I3</accession>
<sequence length="150" mass="17237">MTQYVYLASPIRLPIGSFGQSPLSPEQPNVFNSELDFAHLYFENNYDSQLKQRFSYSPHFSFKHQVAADARDIPLKLQLQGTAEEAKCLSILYAYIEEALQASGVVEYFTSLNGKEDSALSKKRQIRWSDIKDPYDLVIDDLEFWEITLS</sequence>
<organism evidence="1 2">
    <name type="scientific">Oceanobacillus indicireducens</name>
    <dbReference type="NCBI Taxonomy" id="1004261"/>
    <lineage>
        <taxon>Bacteria</taxon>
        <taxon>Bacillati</taxon>
        <taxon>Bacillota</taxon>
        <taxon>Bacilli</taxon>
        <taxon>Bacillales</taxon>
        <taxon>Bacillaceae</taxon>
        <taxon>Oceanobacillus</taxon>
    </lineage>
</organism>